<feature type="domain" description="Bacterial shufflon protein N-terminal" evidence="1">
    <location>
        <begin position="269"/>
        <end position="413"/>
    </location>
</feature>
<dbReference type="SUPFAM" id="SSF54523">
    <property type="entry name" value="Pili subunits"/>
    <property type="match status" value="1"/>
</dbReference>
<feature type="domain" description="Bacterial shufflon protein N-terminal" evidence="1">
    <location>
        <begin position="28"/>
        <end position="231"/>
    </location>
</feature>
<dbReference type="EMBL" id="JACIIQ010000025">
    <property type="protein sequence ID" value="MBB5672467.1"/>
    <property type="molecule type" value="Genomic_DNA"/>
</dbReference>
<sequence>MIELLAALAISSLIVVAVAAAWRAQGESRREDSAAEHAKTVIAAVQEYTRNNYSTIVAAAGPSTPYTVSAATLQASTVWPAGLSTNNAFSQSFVVRIIEPTTNRLEALILYTGGETLTTGTLRSVASKIGLPGGYVSAEEPATAYGMMRAWSKSLAPFGGNAGTGKVAASVFAADAMAIDDYLHRSATPGKPELNRMSTAIDMAGHNISNAGTVAGTDVNAANGVRANQISIGKSDFGATPYPYETIQLANGYNMRLFIGTREHTVLANDGSLNTHGAINADADLNANSVNLRYNVNANGSIAAGGNVSGTEVYANNWFRSRGNGGWYSEPYGGGFYMSDATWIRAYNNKNIYTAGEIRGGQITSDGNANVAGRATIGEYLQLNGQAGEGGGCGPNGLMARTPSGKALSCTDGVWRSGGGISNIMQVNGGQASGPQWAYAQCPAGWFLAGGGYNIISMQKASSQEAPQINRPDGNRWAIYGGGSTGAIESRWQVFATCLQ</sequence>
<dbReference type="Proteomes" id="UP000528595">
    <property type="component" value="Unassembled WGS sequence"/>
</dbReference>
<gene>
    <name evidence="2" type="ORF">FHR65_004068</name>
</gene>
<name>A0AB73H350_9XANT</name>
<evidence type="ECO:0000313" key="2">
    <source>
        <dbReference type="EMBL" id="MBB5672467.1"/>
    </source>
</evidence>
<dbReference type="Pfam" id="PF04917">
    <property type="entry name" value="Shufflon_N"/>
    <property type="match status" value="2"/>
</dbReference>
<dbReference type="AlphaFoldDB" id="A0AB73H350"/>
<comment type="caution">
    <text evidence="2">The sequence shown here is derived from an EMBL/GenBank/DDBJ whole genome shotgun (WGS) entry which is preliminary data.</text>
</comment>
<accession>A0AB73H350</accession>
<organism evidence="2">
    <name type="scientific">Xanthomonas arboricola</name>
    <dbReference type="NCBI Taxonomy" id="56448"/>
    <lineage>
        <taxon>Bacteria</taxon>
        <taxon>Pseudomonadati</taxon>
        <taxon>Pseudomonadota</taxon>
        <taxon>Gammaproteobacteria</taxon>
        <taxon>Lysobacterales</taxon>
        <taxon>Lysobacteraceae</taxon>
        <taxon>Xanthomonas</taxon>
    </lineage>
</organism>
<dbReference type="InterPro" id="IPR007001">
    <property type="entry name" value="Shufflon_N"/>
</dbReference>
<proteinExistence type="predicted"/>
<reference evidence="2" key="1">
    <citation type="submission" date="2020-08" db="EMBL/GenBank/DDBJ databases">
        <title>Studying the diversity of plant-associated saprophytic bacteria and their role in host health and plant-pathogen interactions.</title>
        <authorList>
            <person name="Potnis N."/>
        </authorList>
    </citation>
    <scope>NUCLEOTIDE SEQUENCE</scope>
    <source>
        <strain evidence="2">F21</strain>
    </source>
</reference>
<evidence type="ECO:0000259" key="1">
    <source>
        <dbReference type="Pfam" id="PF04917"/>
    </source>
</evidence>
<dbReference type="InterPro" id="IPR045584">
    <property type="entry name" value="Pilin-like"/>
</dbReference>
<protein>
    <submittedName>
        <fullName evidence="2">Type II secretory pathway pseudopilin PulG</fullName>
    </submittedName>
</protein>